<evidence type="ECO:0000259" key="2">
    <source>
        <dbReference type="Pfam" id="PF13883"/>
    </source>
</evidence>
<dbReference type="PANTHER" id="PTHR37273:SF1">
    <property type="entry name" value="ADL397C-AP"/>
    <property type="match status" value="1"/>
</dbReference>
<accession>A0A427YA09</accession>
<reference evidence="3 4" key="1">
    <citation type="submission" date="2018-11" db="EMBL/GenBank/DDBJ databases">
        <title>Genome sequence of Apiotrichum porosum DSM 27194.</title>
        <authorList>
            <person name="Aliyu H."/>
            <person name="Gorte O."/>
            <person name="Ochsenreither K."/>
        </authorList>
    </citation>
    <scope>NUCLEOTIDE SEQUENCE [LARGE SCALE GENOMIC DNA]</scope>
    <source>
        <strain evidence="3 4">DSM 27194</strain>
    </source>
</reference>
<gene>
    <name evidence="3" type="ORF">EHS24_000450</name>
</gene>
<dbReference type="Proteomes" id="UP000279236">
    <property type="component" value="Unassembled WGS sequence"/>
</dbReference>
<dbReference type="SUPFAM" id="SSF50475">
    <property type="entry name" value="FMN-binding split barrel"/>
    <property type="match status" value="1"/>
</dbReference>
<dbReference type="EMBL" id="RSCE01000001">
    <property type="protein sequence ID" value="RSH87928.1"/>
    <property type="molecule type" value="Genomic_DNA"/>
</dbReference>
<dbReference type="InterPro" id="IPR012349">
    <property type="entry name" value="Split_barrel_FMN-bd"/>
</dbReference>
<organism evidence="3 4">
    <name type="scientific">Apiotrichum porosum</name>
    <dbReference type="NCBI Taxonomy" id="105984"/>
    <lineage>
        <taxon>Eukaryota</taxon>
        <taxon>Fungi</taxon>
        <taxon>Dikarya</taxon>
        <taxon>Basidiomycota</taxon>
        <taxon>Agaricomycotina</taxon>
        <taxon>Tremellomycetes</taxon>
        <taxon>Trichosporonales</taxon>
        <taxon>Trichosporonaceae</taxon>
        <taxon>Apiotrichum</taxon>
    </lineage>
</organism>
<feature type="chain" id="PRO_5019501659" description="CREG-like beta-barrel domain-containing protein" evidence="1">
    <location>
        <begin position="16"/>
        <end position="216"/>
    </location>
</feature>
<comment type="caution">
    <text evidence="3">The sequence shown here is derived from an EMBL/GenBank/DDBJ whole genome shotgun (WGS) entry which is preliminary data.</text>
</comment>
<dbReference type="STRING" id="105984.A0A427YA09"/>
<dbReference type="InterPro" id="IPR055343">
    <property type="entry name" value="CREG_beta-barrel"/>
</dbReference>
<dbReference type="GeneID" id="39584993"/>
<dbReference type="RefSeq" id="XP_028480136.1">
    <property type="nucleotide sequence ID" value="XM_028616279.1"/>
</dbReference>
<feature type="domain" description="CREG-like beta-barrel" evidence="2">
    <location>
        <begin position="75"/>
        <end position="211"/>
    </location>
</feature>
<evidence type="ECO:0000313" key="3">
    <source>
        <dbReference type="EMBL" id="RSH87928.1"/>
    </source>
</evidence>
<dbReference type="OrthoDB" id="2138282at2759"/>
<evidence type="ECO:0000256" key="1">
    <source>
        <dbReference type="SAM" id="SignalP"/>
    </source>
</evidence>
<sequence length="216" mass="23181">MKLAAAILLAATAIAGPVQSPLHAEAHRETRDEAVLSAAHLAKGVTTGTMASVFPESAGVNAGTLVRELGAQCSPARSPVCPDGDAPCHPNGSLTFISMPISLMTRNIKANDGRATYTLQTPLEKGVSEYGRPRVAFIGNLTVLNDIDVAERERLATCYTKYHPDARWWLPDDPRGAHTAHWARLDINDIYYIGGFGTTGYIGHLPLDKYAQAMEA</sequence>
<evidence type="ECO:0000313" key="4">
    <source>
        <dbReference type="Proteomes" id="UP000279236"/>
    </source>
</evidence>
<protein>
    <recommendedName>
        <fullName evidence="2">CREG-like beta-barrel domain-containing protein</fullName>
    </recommendedName>
</protein>
<feature type="signal peptide" evidence="1">
    <location>
        <begin position="1"/>
        <end position="15"/>
    </location>
</feature>
<dbReference type="Gene3D" id="2.30.110.10">
    <property type="entry name" value="Electron Transport, Fmn-binding Protein, Chain A"/>
    <property type="match status" value="1"/>
</dbReference>
<dbReference type="PANTHER" id="PTHR37273">
    <property type="entry name" value="CHROMOSOME 8, WHOLE GENOME SHOTGUN SEQUENCE"/>
    <property type="match status" value="1"/>
</dbReference>
<name>A0A427YA09_9TREE</name>
<proteinExistence type="predicted"/>
<keyword evidence="4" id="KW-1185">Reference proteome</keyword>
<keyword evidence="1" id="KW-0732">Signal</keyword>
<dbReference type="Pfam" id="PF13883">
    <property type="entry name" value="CREG_beta-barrel"/>
    <property type="match status" value="1"/>
</dbReference>
<dbReference type="AlphaFoldDB" id="A0A427YA09"/>